<gene>
    <name evidence="3" type="ORF">RND71_030094</name>
</gene>
<keyword evidence="2" id="KW-0813">Transport</keyword>
<comment type="similarity">
    <text evidence="1">Belongs to the ATPase alpha/beta chains family.</text>
</comment>
<proteinExistence type="inferred from homology"/>
<dbReference type="GO" id="GO:0005524">
    <property type="term" value="F:ATP binding"/>
    <property type="evidence" value="ECO:0007669"/>
    <property type="project" value="UniProtKB-KW"/>
</dbReference>
<evidence type="ECO:0000313" key="3">
    <source>
        <dbReference type="EMBL" id="KAK4350781.1"/>
    </source>
</evidence>
<organism evidence="3 4">
    <name type="scientific">Anisodus tanguticus</name>
    <dbReference type="NCBI Taxonomy" id="243964"/>
    <lineage>
        <taxon>Eukaryota</taxon>
        <taxon>Viridiplantae</taxon>
        <taxon>Streptophyta</taxon>
        <taxon>Embryophyta</taxon>
        <taxon>Tracheophyta</taxon>
        <taxon>Spermatophyta</taxon>
        <taxon>Magnoliopsida</taxon>
        <taxon>eudicotyledons</taxon>
        <taxon>Gunneridae</taxon>
        <taxon>Pentapetalae</taxon>
        <taxon>asterids</taxon>
        <taxon>lamiids</taxon>
        <taxon>Solanales</taxon>
        <taxon>Solanaceae</taxon>
        <taxon>Solanoideae</taxon>
        <taxon>Hyoscyameae</taxon>
        <taxon>Anisodus</taxon>
    </lineage>
</organism>
<evidence type="ECO:0000256" key="2">
    <source>
        <dbReference type="ARBA" id="ARBA00022448"/>
    </source>
</evidence>
<dbReference type="InterPro" id="IPR036121">
    <property type="entry name" value="ATPase_F1/V1/A1_a/bsu_N_sf"/>
</dbReference>
<evidence type="ECO:0000256" key="1">
    <source>
        <dbReference type="ARBA" id="ARBA00008936"/>
    </source>
</evidence>
<accession>A0AAE1RGT0</accession>
<dbReference type="SUPFAM" id="SSF50615">
    <property type="entry name" value="N-terminal domain of alpha and beta subunits of F1 ATP synthase"/>
    <property type="match status" value="1"/>
</dbReference>
<keyword evidence="4" id="KW-1185">Reference proteome</keyword>
<dbReference type="InterPro" id="IPR023366">
    <property type="entry name" value="ATP_synth_asu-like_sf"/>
</dbReference>
<dbReference type="GO" id="GO:1902600">
    <property type="term" value="P:proton transmembrane transport"/>
    <property type="evidence" value="ECO:0007669"/>
    <property type="project" value="InterPro"/>
</dbReference>
<protein>
    <submittedName>
        <fullName evidence="3">Uncharacterized protein</fullName>
    </submittedName>
</protein>
<dbReference type="Proteomes" id="UP001291623">
    <property type="component" value="Unassembled WGS sequence"/>
</dbReference>
<evidence type="ECO:0000313" key="4">
    <source>
        <dbReference type="Proteomes" id="UP001291623"/>
    </source>
</evidence>
<comment type="caution">
    <text evidence="3">The sequence shown here is derived from an EMBL/GenBank/DDBJ whole genome shotgun (WGS) entry which is preliminary data.</text>
</comment>
<dbReference type="EMBL" id="JAVYJV010000016">
    <property type="protein sequence ID" value="KAK4350781.1"/>
    <property type="molecule type" value="Genomic_DNA"/>
</dbReference>
<reference evidence="3" key="1">
    <citation type="submission" date="2023-12" db="EMBL/GenBank/DDBJ databases">
        <title>Genome assembly of Anisodus tanguticus.</title>
        <authorList>
            <person name="Wang Y.-J."/>
        </authorList>
    </citation>
    <scope>NUCLEOTIDE SEQUENCE</scope>
    <source>
        <strain evidence="3">KB-2021</strain>
        <tissue evidence="3">Leaf</tissue>
    </source>
</reference>
<dbReference type="Gene3D" id="2.40.30.20">
    <property type="match status" value="1"/>
</dbReference>
<dbReference type="AlphaFoldDB" id="A0AAE1RGT0"/>
<dbReference type="GO" id="GO:0046034">
    <property type="term" value="P:ATP metabolic process"/>
    <property type="evidence" value="ECO:0007669"/>
    <property type="project" value="InterPro"/>
</dbReference>
<sequence>MASELVEFEKGTIRIALNLKSNNVGVVYTYVLKALYLGGVYDTWAPGGGDPASTGLTAHSTGCMLAITQLILFQCV</sequence>
<name>A0AAE1RGT0_9SOLA</name>